<dbReference type="PROSITE" id="PS50056">
    <property type="entry name" value="TYR_PHOSPHATASE_2"/>
    <property type="match status" value="1"/>
</dbReference>
<sequence>MPWIENVAADDIPKRFHHEAGENSMLISITDPASWRPVPAHKFKEIHNFEFLDVEENDQVLEEEMKCSHEDAAKLAQLLQHALENKMNVVVHCFAGICRSGAVCEVGVMMGFADTGRFRSPNLLVKHRMMKALGWTYDADEKPNIDDWRTYKGPLDE</sequence>
<protein>
    <submittedName>
        <fullName evidence="2">Dual specificity phosphatase, catalytic domain containing protein</fullName>
    </submittedName>
</protein>
<dbReference type="PROSITE" id="PS00383">
    <property type="entry name" value="TYR_PHOSPHATASE_1"/>
    <property type="match status" value="1"/>
</dbReference>
<name>A0A6J5TD84_9CAUD</name>
<gene>
    <name evidence="2" type="ORF">UFOVP71_128</name>
</gene>
<dbReference type="InterPro" id="IPR029021">
    <property type="entry name" value="Prot-tyrosine_phosphatase-like"/>
</dbReference>
<proteinExistence type="predicted"/>
<dbReference type="EMBL" id="LR797824">
    <property type="protein sequence ID" value="CAB4241590.1"/>
    <property type="molecule type" value="Genomic_DNA"/>
</dbReference>
<dbReference type="InterPro" id="IPR000387">
    <property type="entry name" value="Tyr_Pase_dom"/>
</dbReference>
<evidence type="ECO:0000259" key="1">
    <source>
        <dbReference type="PROSITE" id="PS50056"/>
    </source>
</evidence>
<reference evidence="2" key="1">
    <citation type="submission" date="2020-05" db="EMBL/GenBank/DDBJ databases">
        <authorList>
            <person name="Chiriac C."/>
            <person name="Salcher M."/>
            <person name="Ghai R."/>
            <person name="Kavagutti S V."/>
        </authorList>
    </citation>
    <scope>NUCLEOTIDE SEQUENCE</scope>
</reference>
<dbReference type="InterPro" id="IPR016130">
    <property type="entry name" value="Tyr_Pase_AS"/>
</dbReference>
<dbReference type="Gene3D" id="3.90.190.10">
    <property type="entry name" value="Protein tyrosine phosphatase superfamily"/>
    <property type="match status" value="1"/>
</dbReference>
<feature type="domain" description="Tyrosine specific protein phosphatases" evidence="1">
    <location>
        <begin position="73"/>
        <end position="131"/>
    </location>
</feature>
<organism evidence="2">
    <name type="scientific">uncultured Caudovirales phage</name>
    <dbReference type="NCBI Taxonomy" id="2100421"/>
    <lineage>
        <taxon>Viruses</taxon>
        <taxon>Duplodnaviria</taxon>
        <taxon>Heunggongvirae</taxon>
        <taxon>Uroviricota</taxon>
        <taxon>Caudoviricetes</taxon>
        <taxon>Peduoviridae</taxon>
        <taxon>Maltschvirus</taxon>
        <taxon>Maltschvirus maltsch</taxon>
    </lineage>
</organism>
<dbReference type="SUPFAM" id="SSF52799">
    <property type="entry name" value="(Phosphotyrosine protein) phosphatases II"/>
    <property type="match status" value="1"/>
</dbReference>
<accession>A0A6J5TD84</accession>
<evidence type="ECO:0000313" key="2">
    <source>
        <dbReference type="EMBL" id="CAB4241590.1"/>
    </source>
</evidence>